<dbReference type="Pfam" id="PF06810">
    <property type="entry name" value="Phage_scaffold"/>
    <property type="match status" value="1"/>
</dbReference>
<accession>A0A1M4UZD5</accession>
<dbReference type="STRING" id="1533.SAMN05443638_10670"/>
<dbReference type="InterPro" id="IPR009636">
    <property type="entry name" value="SCAF"/>
</dbReference>
<feature type="coiled-coil region" evidence="1">
    <location>
        <begin position="40"/>
        <end position="91"/>
    </location>
</feature>
<protein>
    <submittedName>
        <fullName evidence="2">Phage minor structural protein GP20</fullName>
    </submittedName>
</protein>
<evidence type="ECO:0000256" key="1">
    <source>
        <dbReference type="SAM" id="Coils"/>
    </source>
</evidence>
<dbReference type="RefSeq" id="WP_072894002.1">
    <property type="nucleotide sequence ID" value="NZ_FQVM01000006.1"/>
</dbReference>
<organism evidence="2 3">
    <name type="scientific">Clostridium fallax</name>
    <dbReference type="NCBI Taxonomy" id="1533"/>
    <lineage>
        <taxon>Bacteria</taxon>
        <taxon>Bacillati</taxon>
        <taxon>Bacillota</taxon>
        <taxon>Clostridia</taxon>
        <taxon>Eubacteriales</taxon>
        <taxon>Clostridiaceae</taxon>
        <taxon>Clostridium</taxon>
    </lineage>
</organism>
<evidence type="ECO:0000313" key="3">
    <source>
        <dbReference type="Proteomes" id="UP000184035"/>
    </source>
</evidence>
<dbReference type="OrthoDB" id="2365850at2"/>
<name>A0A1M4UZD5_9CLOT</name>
<dbReference type="Proteomes" id="UP000184035">
    <property type="component" value="Unassembled WGS sequence"/>
</dbReference>
<evidence type="ECO:0000313" key="2">
    <source>
        <dbReference type="EMBL" id="SHE62035.1"/>
    </source>
</evidence>
<dbReference type="EMBL" id="FQVM01000006">
    <property type="protein sequence ID" value="SHE62035.1"/>
    <property type="molecule type" value="Genomic_DNA"/>
</dbReference>
<sequence length="201" mass="22791">MSKLSEILGEHFKQIPEELQTKYKDIDLVDSSNYVDKEKFDTLNQQLKTANDTITTLKKDNKDNETLQTKVGEYETKVKDYENKIKEMQFNYALEKALGKAGAKNSKAVKALLNNENIKLDGETLIGLDEQLKGLKTSDPYLFSEEQKTKFTGIKPTDGIKVSQGYNPWKKDSFNLTEQGKIFKENPEQAKQLASEAGVNI</sequence>
<gene>
    <name evidence="2" type="ORF">SAMN05443638_10670</name>
</gene>
<dbReference type="AlphaFoldDB" id="A0A1M4UZD5"/>
<proteinExistence type="predicted"/>
<reference evidence="2 3" key="1">
    <citation type="submission" date="2016-11" db="EMBL/GenBank/DDBJ databases">
        <authorList>
            <person name="Jaros S."/>
            <person name="Januszkiewicz K."/>
            <person name="Wedrychowicz H."/>
        </authorList>
    </citation>
    <scope>NUCLEOTIDE SEQUENCE [LARGE SCALE GENOMIC DNA]</scope>
    <source>
        <strain evidence="2 3">DSM 2631</strain>
    </source>
</reference>
<keyword evidence="3" id="KW-1185">Reference proteome</keyword>
<keyword evidence="1" id="KW-0175">Coiled coil</keyword>